<reference evidence="2" key="1">
    <citation type="journal article" date="2020" name="Nature">
        <title>Giant virus diversity and host interactions through global metagenomics.</title>
        <authorList>
            <person name="Schulz F."/>
            <person name="Roux S."/>
            <person name="Paez-Espino D."/>
            <person name="Jungbluth S."/>
            <person name="Walsh D.A."/>
            <person name="Denef V.J."/>
            <person name="McMahon K.D."/>
            <person name="Konstantinidis K.T."/>
            <person name="Eloe-Fadrosh E.A."/>
            <person name="Kyrpides N.C."/>
            <person name="Woyke T."/>
        </authorList>
    </citation>
    <scope>NUCLEOTIDE SEQUENCE</scope>
    <source>
        <strain evidence="2">GVMAG-M-3300027833-11</strain>
    </source>
</reference>
<dbReference type="AlphaFoldDB" id="A0A6C0LI98"/>
<sequence length="135" mass="15408">MESRDIISELDDSQLQTLIKCIDADGDKNLLLKFTATWCKPCQSVAQICQDGFSNIPSNAIIAVIDIDEALDLYMLLKRKRMLTGIPCILSWYPEIDRDYDKWYIPNDSVLSSSKPDHLSFFERAKSKADTIKKT</sequence>
<dbReference type="EMBL" id="MN740504">
    <property type="protein sequence ID" value="QHU30263.1"/>
    <property type="molecule type" value="Genomic_DNA"/>
</dbReference>
<accession>A0A6C0LI98</accession>
<dbReference type="SUPFAM" id="SSF52833">
    <property type="entry name" value="Thioredoxin-like"/>
    <property type="match status" value="1"/>
</dbReference>
<evidence type="ECO:0000259" key="1">
    <source>
        <dbReference type="Pfam" id="PF00085"/>
    </source>
</evidence>
<dbReference type="InterPro" id="IPR013766">
    <property type="entry name" value="Thioredoxin_domain"/>
</dbReference>
<dbReference type="CDD" id="cd02947">
    <property type="entry name" value="TRX_family"/>
    <property type="match status" value="1"/>
</dbReference>
<evidence type="ECO:0000313" key="2">
    <source>
        <dbReference type="EMBL" id="QHU30263.1"/>
    </source>
</evidence>
<protein>
    <recommendedName>
        <fullName evidence="1">Thioredoxin domain-containing protein</fullName>
    </recommendedName>
</protein>
<dbReference type="Gene3D" id="3.40.30.10">
    <property type="entry name" value="Glutaredoxin"/>
    <property type="match status" value="1"/>
</dbReference>
<organism evidence="2">
    <name type="scientific">viral metagenome</name>
    <dbReference type="NCBI Taxonomy" id="1070528"/>
    <lineage>
        <taxon>unclassified sequences</taxon>
        <taxon>metagenomes</taxon>
        <taxon>organismal metagenomes</taxon>
    </lineage>
</organism>
<feature type="domain" description="Thioredoxin" evidence="1">
    <location>
        <begin position="26"/>
        <end position="73"/>
    </location>
</feature>
<proteinExistence type="predicted"/>
<dbReference type="Pfam" id="PF00085">
    <property type="entry name" value="Thioredoxin"/>
    <property type="match status" value="1"/>
</dbReference>
<dbReference type="InterPro" id="IPR036249">
    <property type="entry name" value="Thioredoxin-like_sf"/>
</dbReference>
<name>A0A6C0LI98_9ZZZZ</name>